<comment type="function">
    <text evidence="7">Functions as a peptidoglycan terminase that cleaves nascent peptidoglycan strands endolytically to terminate their elongation.</text>
</comment>
<dbReference type="PANTHER" id="PTHR30518:SF2">
    <property type="entry name" value="ENDOLYTIC MUREIN TRANSGLYCOSYLASE"/>
    <property type="match status" value="1"/>
</dbReference>
<protein>
    <recommendedName>
        <fullName evidence="7">Endolytic murein transglycosylase</fullName>
        <ecNumber evidence="7">4.2.2.29</ecNumber>
    </recommendedName>
    <alternativeName>
        <fullName evidence="7">Peptidoglycan lytic transglycosylase</fullName>
    </alternativeName>
    <alternativeName>
        <fullName evidence="7">Peptidoglycan polymerization terminase</fullName>
    </alternativeName>
</protein>
<dbReference type="GO" id="GO:0009252">
    <property type="term" value="P:peptidoglycan biosynthetic process"/>
    <property type="evidence" value="ECO:0007669"/>
    <property type="project" value="UniProtKB-UniRule"/>
</dbReference>
<keyword evidence="2 7" id="KW-0812">Transmembrane</keyword>
<dbReference type="GO" id="GO:0005886">
    <property type="term" value="C:plasma membrane"/>
    <property type="evidence" value="ECO:0007669"/>
    <property type="project" value="UniProtKB-UniRule"/>
</dbReference>
<comment type="caution">
    <text evidence="8">The sequence shown here is derived from an EMBL/GenBank/DDBJ whole genome shotgun (WGS) entry which is preliminary data.</text>
</comment>
<name>A0A1G1VM43_9BACT</name>
<accession>A0A1G1VM43</accession>
<dbReference type="EC" id="4.2.2.29" evidence="7"/>
<evidence type="ECO:0000256" key="3">
    <source>
        <dbReference type="ARBA" id="ARBA00022989"/>
    </source>
</evidence>
<keyword evidence="6 7" id="KW-0961">Cell wall biogenesis/degradation</keyword>
<keyword evidence="5 7" id="KW-0456">Lyase</keyword>
<dbReference type="EMBL" id="MHCI01000015">
    <property type="protein sequence ID" value="OGY16461.1"/>
    <property type="molecule type" value="Genomic_DNA"/>
</dbReference>
<dbReference type="NCBIfam" id="TIGR00247">
    <property type="entry name" value="endolytic transglycosylase MltG"/>
    <property type="match status" value="1"/>
</dbReference>
<dbReference type="AlphaFoldDB" id="A0A1G1VM43"/>
<dbReference type="Pfam" id="PF02618">
    <property type="entry name" value="YceG"/>
    <property type="match status" value="1"/>
</dbReference>
<evidence type="ECO:0000256" key="1">
    <source>
        <dbReference type="ARBA" id="ARBA00022475"/>
    </source>
</evidence>
<dbReference type="PANTHER" id="PTHR30518">
    <property type="entry name" value="ENDOLYTIC MUREIN TRANSGLYCOSYLASE"/>
    <property type="match status" value="1"/>
</dbReference>
<evidence type="ECO:0000256" key="7">
    <source>
        <dbReference type="HAMAP-Rule" id="MF_02065"/>
    </source>
</evidence>
<dbReference type="GO" id="GO:0071555">
    <property type="term" value="P:cell wall organization"/>
    <property type="evidence" value="ECO:0007669"/>
    <property type="project" value="UniProtKB-KW"/>
</dbReference>
<sequence length="333" mass="38230">MLAFLVRYKFIVLALLLLLLAGGAFVAYTSIFGAPQKAAETELFTTPVTEIDTQNLTQKLNDNGFIRNTWAFNLALSRTRKAIEPGGYEISKSMNAWQLAHTLTASPSLKWVVIPEGLRKEEIGERLTQTFGWDEKELNKWTHTYTAMDFDHLEGVYFPDTYLIPVDESGLDTADRMRRRFDEKFTPFQSEFLKQNIKWTTSLKIASIVQREAAGKVDMPLIAGILWNRLLKNMKLEVDATVQYARDDRDKLTTGFWKPIKPEDKEIDSKYNTYKYAGLPPFPISNPGLDAIVAVLNPEETDCLYYLHDPNRQIHCATTYEEHQANIEKYLKE</sequence>
<evidence type="ECO:0000313" key="8">
    <source>
        <dbReference type="EMBL" id="OGY16461.1"/>
    </source>
</evidence>
<comment type="catalytic activity">
    <reaction evidence="7">
        <text>a peptidoglycan chain = a peptidoglycan chain with N-acetyl-1,6-anhydromuramyl-[peptide] at the reducing end + a peptidoglycan chain with N-acetylglucosamine at the non-reducing end.</text>
        <dbReference type="EC" id="4.2.2.29"/>
    </reaction>
</comment>
<organism evidence="8 9">
    <name type="scientific">Candidatus Chisholmbacteria bacterium RIFCSPHIGHO2_01_FULL_49_18</name>
    <dbReference type="NCBI Taxonomy" id="1797590"/>
    <lineage>
        <taxon>Bacteria</taxon>
        <taxon>Candidatus Chisholmiibacteriota</taxon>
    </lineage>
</organism>
<gene>
    <name evidence="7" type="primary">mltG</name>
    <name evidence="8" type="ORF">A2785_02080</name>
</gene>
<evidence type="ECO:0000313" key="9">
    <source>
        <dbReference type="Proteomes" id="UP000179069"/>
    </source>
</evidence>
<dbReference type="HAMAP" id="MF_02065">
    <property type="entry name" value="MltG"/>
    <property type="match status" value="1"/>
</dbReference>
<comment type="similarity">
    <text evidence="7">Belongs to the transglycosylase MltG family.</text>
</comment>
<evidence type="ECO:0000256" key="4">
    <source>
        <dbReference type="ARBA" id="ARBA00023136"/>
    </source>
</evidence>
<keyword evidence="3 7" id="KW-1133">Transmembrane helix</keyword>
<keyword evidence="1 7" id="KW-1003">Cell membrane</keyword>
<feature type="site" description="Important for catalytic activity" evidence="7">
    <location>
        <position position="212"/>
    </location>
</feature>
<proteinExistence type="inferred from homology"/>
<evidence type="ECO:0000256" key="6">
    <source>
        <dbReference type="ARBA" id="ARBA00023316"/>
    </source>
</evidence>
<dbReference type="GO" id="GO:0008932">
    <property type="term" value="F:lytic endotransglycosylase activity"/>
    <property type="evidence" value="ECO:0007669"/>
    <property type="project" value="UniProtKB-UniRule"/>
</dbReference>
<evidence type="ECO:0000256" key="5">
    <source>
        <dbReference type="ARBA" id="ARBA00023239"/>
    </source>
</evidence>
<dbReference type="InterPro" id="IPR003770">
    <property type="entry name" value="MLTG-like"/>
</dbReference>
<dbReference type="Proteomes" id="UP000179069">
    <property type="component" value="Unassembled WGS sequence"/>
</dbReference>
<keyword evidence="4 7" id="KW-0472">Membrane</keyword>
<dbReference type="Gene3D" id="3.30.1490.480">
    <property type="entry name" value="Endolytic murein transglycosylase"/>
    <property type="match status" value="1"/>
</dbReference>
<reference evidence="8 9" key="1">
    <citation type="journal article" date="2016" name="Nat. Commun.">
        <title>Thousands of microbial genomes shed light on interconnected biogeochemical processes in an aquifer system.</title>
        <authorList>
            <person name="Anantharaman K."/>
            <person name="Brown C.T."/>
            <person name="Hug L.A."/>
            <person name="Sharon I."/>
            <person name="Castelle C.J."/>
            <person name="Probst A.J."/>
            <person name="Thomas B.C."/>
            <person name="Singh A."/>
            <person name="Wilkins M.J."/>
            <person name="Karaoz U."/>
            <person name="Brodie E.L."/>
            <person name="Williams K.H."/>
            <person name="Hubbard S.S."/>
            <person name="Banfield J.F."/>
        </authorList>
    </citation>
    <scope>NUCLEOTIDE SEQUENCE [LARGE SCALE GENOMIC DNA]</scope>
</reference>
<evidence type="ECO:0000256" key="2">
    <source>
        <dbReference type="ARBA" id="ARBA00022692"/>
    </source>
</evidence>